<keyword evidence="3" id="KW-1185">Reference proteome</keyword>
<gene>
    <name evidence="2" type="ORF">Pan216_53940</name>
</gene>
<reference evidence="2 3" key="1">
    <citation type="submission" date="2019-02" db="EMBL/GenBank/DDBJ databases">
        <title>Deep-cultivation of Planctomycetes and their phenomic and genomic characterization uncovers novel biology.</title>
        <authorList>
            <person name="Wiegand S."/>
            <person name="Jogler M."/>
            <person name="Boedeker C."/>
            <person name="Pinto D."/>
            <person name="Vollmers J."/>
            <person name="Rivas-Marin E."/>
            <person name="Kohn T."/>
            <person name="Peeters S.H."/>
            <person name="Heuer A."/>
            <person name="Rast P."/>
            <person name="Oberbeckmann S."/>
            <person name="Bunk B."/>
            <person name="Jeske O."/>
            <person name="Meyerdierks A."/>
            <person name="Storesund J.E."/>
            <person name="Kallscheuer N."/>
            <person name="Luecker S."/>
            <person name="Lage O.M."/>
            <person name="Pohl T."/>
            <person name="Merkel B.J."/>
            <person name="Hornburger P."/>
            <person name="Mueller R.-W."/>
            <person name="Bruemmer F."/>
            <person name="Labrenz M."/>
            <person name="Spormann A.M."/>
            <person name="Op den Camp H."/>
            <person name="Overmann J."/>
            <person name="Amann R."/>
            <person name="Jetten M.S.M."/>
            <person name="Mascher T."/>
            <person name="Medema M.H."/>
            <person name="Devos D.P."/>
            <person name="Kaster A.-K."/>
            <person name="Ovreas L."/>
            <person name="Rohde M."/>
            <person name="Galperin M.Y."/>
            <person name="Jogler C."/>
        </authorList>
    </citation>
    <scope>NUCLEOTIDE SEQUENCE [LARGE SCALE GENOMIC DNA]</scope>
    <source>
        <strain evidence="2 3">Pan216</strain>
    </source>
</reference>
<evidence type="ECO:0000313" key="3">
    <source>
        <dbReference type="Proteomes" id="UP000317093"/>
    </source>
</evidence>
<protein>
    <submittedName>
        <fullName evidence="2">Uncharacterized protein</fullName>
    </submittedName>
</protein>
<dbReference type="KEGG" id="knv:Pan216_53940"/>
<accession>A0A518BBZ2</accession>
<sequence length="135" mass="14588">MAGKKTGGPNKSAFARDFLKKKPDASVKDVQAAWNTDGNKDELNPTLVYQMKSKLGLARGRGRRKKKKASAKASPVSATPAVARRGRPLGDDRAGSYEAIETQLDRLVAEAEALGDRSLASELRSARRYCSAKLI</sequence>
<dbReference type="Proteomes" id="UP000317093">
    <property type="component" value="Chromosome"/>
</dbReference>
<name>A0A518BBZ2_9BACT</name>
<feature type="region of interest" description="Disordered" evidence="1">
    <location>
        <begin position="55"/>
        <end position="94"/>
    </location>
</feature>
<evidence type="ECO:0000313" key="2">
    <source>
        <dbReference type="EMBL" id="QDU64504.1"/>
    </source>
</evidence>
<dbReference type="EMBL" id="CP036279">
    <property type="protein sequence ID" value="QDU64504.1"/>
    <property type="molecule type" value="Genomic_DNA"/>
</dbReference>
<dbReference type="AlphaFoldDB" id="A0A518BBZ2"/>
<feature type="compositionally biased region" description="Basic residues" evidence="1">
    <location>
        <begin position="60"/>
        <end position="70"/>
    </location>
</feature>
<evidence type="ECO:0000256" key="1">
    <source>
        <dbReference type="SAM" id="MobiDB-lite"/>
    </source>
</evidence>
<dbReference type="RefSeq" id="WP_145262765.1">
    <property type="nucleotide sequence ID" value="NZ_CP036279.1"/>
</dbReference>
<dbReference type="OrthoDB" id="284479at2"/>
<organism evidence="2 3">
    <name type="scientific">Kolteria novifilia</name>
    <dbReference type="NCBI Taxonomy" id="2527975"/>
    <lineage>
        <taxon>Bacteria</taxon>
        <taxon>Pseudomonadati</taxon>
        <taxon>Planctomycetota</taxon>
        <taxon>Planctomycetia</taxon>
        <taxon>Kolteriales</taxon>
        <taxon>Kolteriaceae</taxon>
        <taxon>Kolteria</taxon>
    </lineage>
</organism>
<proteinExistence type="predicted"/>